<feature type="transmembrane region" description="Helical" evidence="6">
    <location>
        <begin position="43"/>
        <end position="61"/>
    </location>
</feature>
<dbReference type="GO" id="GO:0016757">
    <property type="term" value="F:glycosyltransferase activity"/>
    <property type="evidence" value="ECO:0007669"/>
    <property type="project" value="UniProtKB-KW"/>
</dbReference>
<keyword evidence="3" id="KW-0479">Metal-binding</keyword>
<dbReference type="Proteomes" id="UP000187406">
    <property type="component" value="Unassembled WGS sequence"/>
</dbReference>
<feature type="compositionally biased region" description="Low complexity" evidence="5">
    <location>
        <begin position="10"/>
        <end position="22"/>
    </location>
</feature>
<evidence type="ECO:0000256" key="5">
    <source>
        <dbReference type="SAM" id="MobiDB-lite"/>
    </source>
</evidence>
<dbReference type="InterPro" id="IPR033895">
    <property type="entry name" value="GPT"/>
</dbReference>
<name>A0A1Q3DH64_CEPFO</name>
<keyword evidence="6" id="KW-0472">Membrane</keyword>
<evidence type="ECO:0000256" key="1">
    <source>
        <dbReference type="ARBA" id="ARBA00004127"/>
    </source>
</evidence>
<dbReference type="AlphaFoldDB" id="A0A1Q3DH64"/>
<keyword evidence="2" id="KW-0328">Glycosyltransferase</keyword>
<evidence type="ECO:0000256" key="6">
    <source>
        <dbReference type="SAM" id="Phobius"/>
    </source>
</evidence>
<sequence length="157" mass="17626">MAARKRASTKDTTTTTDPTETTTQHKHLETTADPPIAPPKSGVIIKLCLFFSIPYFYLLFYHYKIDQEFKKSILINAGVSLAGFFVTLKMIPLASRYVLRRNLFGYDINKKGTPQGTVKVPESLGIVVGIVFLVVAILFQYFNFTADSVVGYISSFW</sequence>
<feature type="region of interest" description="Disordered" evidence="5">
    <location>
        <begin position="1"/>
        <end position="34"/>
    </location>
</feature>
<dbReference type="EMBL" id="BDDD01008272">
    <property type="protein sequence ID" value="GAV91876.1"/>
    <property type="molecule type" value="Genomic_DNA"/>
</dbReference>
<feature type="transmembrane region" description="Helical" evidence="6">
    <location>
        <begin position="73"/>
        <end position="99"/>
    </location>
</feature>
<comment type="caution">
    <text evidence="7">The sequence shown here is derived from an EMBL/GenBank/DDBJ whole genome shotgun (WGS) entry which is preliminary data.</text>
</comment>
<accession>A0A1Q3DH64</accession>
<evidence type="ECO:0000256" key="2">
    <source>
        <dbReference type="ARBA" id="ARBA00022676"/>
    </source>
</evidence>
<evidence type="ECO:0000313" key="7">
    <source>
        <dbReference type="EMBL" id="GAV91876.1"/>
    </source>
</evidence>
<keyword evidence="2" id="KW-0808">Transferase</keyword>
<keyword evidence="8" id="KW-1185">Reference proteome</keyword>
<feature type="non-terminal residue" evidence="7">
    <location>
        <position position="157"/>
    </location>
</feature>
<dbReference type="GO" id="GO:0006488">
    <property type="term" value="P:dolichol-linked oligosaccharide biosynthetic process"/>
    <property type="evidence" value="ECO:0007669"/>
    <property type="project" value="InterPro"/>
</dbReference>
<evidence type="ECO:0000313" key="8">
    <source>
        <dbReference type="Proteomes" id="UP000187406"/>
    </source>
</evidence>
<dbReference type="GO" id="GO:0016020">
    <property type="term" value="C:membrane"/>
    <property type="evidence" value="ECO:0007669"/>
    <property type="project" value="TreeGrafter"/>
</dbReference>
<proteinExistence type="predicted"/>
<dbReference type="PANTHER" id="PTHR10571">
    <property type="entry name" value="UDP-N-ACETYLGLUCOSAMINE--DOLICHYL-PHOSPHATE N-ACETYLGLUCOSAMINEPHOSPHOTRANSFERASE"/>
    <property type="match status" value="1"/>
</dbReference>
<dbReference type="InParanoid" id="A0A1Q3DH64"/>
<evidence type="ECO:0000256" key="3">
    <source>
        <dbReference type="ARBA" id="ARBA00022723"/>
    </source>
</evidence>
<organism evidence="7 8">
    <name type="scientific">Cephalotus follicularis</name>
    <name type="common">Albany pitcher plant</name>
    <dbReference type="NCBI Taxonomy" id="3775"/>
    <lineage>
        <taxon>Eukaryota</taxon>
        <taxon>Viridiplantae</taxon>
        <taxon>Streptophyta</taxon>
        <taxon>Embryophyta</taxon>
        <taxon>Tracheophyta</taxon>
        <taxon>Spermatophyta</taxon>
        <taxon>Magnoliopsida</taxon>
        <taxon>eudicotyledons</taxon>
        <taxon>Gunneridae</taxon>
        <taxon>Pentapetalae</taxon>
        <taxon>rosids</taxon>
        <taxon>fabids</taxon>
        <taxon>Oxalidales</taxon>
        <taxon>Cephalotaceae</taxon>
        <taxon>Cephalotus</taxon>
    </lineage>
</organism>
<keyword evidence="6" id="KW-0812">Transmembrane</keyword>
<gene>
    <name evidence="7" type="ORF">CFOL_v3_35261</name>
</gene>
<feature type="transmembrane region" description="Helical" evidence="6">
    <location>
        <begin position="120"/>
        <end position="142"/>
    </location>
</feature>
<dbReference type="STRING" id="3775.A0A1Q3DH64"/>
<keyword evidence="6" id="KW-1133">Transmembrane helix</keyword>
<evidence type="ECO:0000256" key="4">
    <source>
        <dbReference type="ARBA" id="ARBA00022842"/>
    </source>
</evidence>
<dbReference type="GO" id="GO:0046872">
    <property type="term" value="F:metal ion binding"/>
    <property type="evidence" value="ECO:0007669"/>
    <property type="project" value="UniProtKB-KW"/>
</dbReference>
<dbReference type="GO" id="GO:0003975">
    <property type="term" value="F:UDP-N-acetylglucosamine-dolichyl-phosphate N-acetylglucosaminephosphotransferase activity"/>
    <property type="evidence" value="ECO:0007669"/>
    <property type="project" value="InterPro"/>
</dbReference>
<dbReference type="PANTHER" id="PTHR10571:SF0">
    <property type="entry name" value="UDP-N-ACETYLGLUCOSAMINE--DOLICHYL-PHOSPHATE N-ACETYLGLUCOSAMINEPHOSPHOTRANSFERASE"/>
    <property type="match status" value="1"/>
</dbReference>
<comment type="subcellular location">
    <subcellularLocation>
        <location evidence="1">Endomembrane system</location>
        <topology evidence="1">Multi-pass membrane protein</topology>
    </subcellularLocation>
</comment>
<protein>
    <submittedName>
        <fullName evidence="7">Uncharacterized protein</fullName>
    </submittedName>
</protein>
<keyword evidence="4" id="KW-0460">Magnesium</keyword>
<reference evidence="8" key="1">
    <citation type="submission" date="2016-04" db="EMBL/GenBank/DDBJ databases">
        <title>Cephalotus genome sequencing.</title>
        <authorList>
            <person name="Fukushima K."/>
            <person name="Hasebe M."/>
            <person name="Fang X."/>
        </authorList>
    </citation>
    <scope>NUCLEOTIDE SEQUENCE [LARGE SCALE GENOMIC DNA]</scope>
    <source>
        <strain evidence="8">cv. St1</strain>
    </source>
</reference>
<dbReference type="OrthoDB" id="10262326at2759"/>
<dbReference type="GO" id="GO:0012505">
    <property type="term" value="C:endomembrane system"/>
    <property type="evidence" value="ECO:0007669"/>
    <property type="project" value="UniProtKB-SubCell"/>
</dbReference>